<reference evidence="2 3" key="1">
    <citation type="submission" date="2020-07" db="EMBL/GenBank/DDBJ databases">
        <title>Genomic Encyclopedia of Type Strains, Phase IV (KMG-V): Genome sequencing to study the core and pangenomes of soil and plant-associated prokaryotes.</title>
        <authorList>
            <person name="Whitman W."/>
        </authorList>
    </citation>
    <scope>NUCLEOTIDE SEQUENCE [LARGE SCALE GENOMIC DNA]</scope>
    <source>
        <strain evidence="2 3">RH2WT43</strain>
    </source>
</reference>
<evidence type="ECO:0000313" key="2">
    <source>
        <dbReference type="EMBL" id="MBA8886063.1"/>
    </source>
</evidence>
<dbReference type="EMBL" id="JACGXL010000001">
    <property type="protein sequence ID" value="MBA8886063.1"/>
    <property type="molecule type" value="Genomic_DNA"/>
</dbReference>
<feature type="signal peptide" evidence="1">
    <location>
        <begin position="1"/>
        <end position="24"/>
    </location>
</feature>
<gene>
    <name evidence="2" type="ORF">FHW12_000254</name>
</gene>
<evidence type="ECO:0000256" key="1">
    <source>
        <dbReference type="SAM" id="SignalP"/>
    </source>
</evidence>
<feature type="chain" id="PRO_5032528910" description="Dicarboxylate transport" evidence="1">
    <location>
        <begin position="25"/>
        <end position="938"/>
    </location>
</feature>
<dbReference type="RefSeq" id="WP_182529175.1">
    <property type="nucleotide sequence ID" value="NZ_JACGXL010000001.1"/>
</dbReference>
<evidence type="ECO:0008006" key="4">
    <source>
        <dbReference type="Google" id="ProtNLM"/>
    </source>
</evidence>
<organism evidence="2 3">
    <name type="scientific">Dokdonella fugitiva</name>
    <dbReference type="NCBI Taxonomy" id="328517"/>
    <lineage>
        <taxon>Bacteria</taxon>
        <taxon>Pseudomonadati</taxon>
        <taxon>Pseudomonadota</taxon>
        <taxon>Gammaproteobacteria</taxon>
        <taxon>Lysobacterales</taxon>
        <taxon>Rhodanobacteraceae</taxon>
        <taxon>Dokdonella</taxon>
    </lineage>
</organism>
<dbReference type="Proteomes" id="UP000550401">
    <property type="component" value="Unassembled WGS sequence"/>
</dbReference>
<comment type="caution">
    <text evidence="2">The sequence shown here is derived from an EMBL/GenBank/DDBJ whole genome shotgun (WGS) entry which is preliminary data.</text>
</comment>
<dbReference type="AlphaFoldDB" id="A0A839ETY8"/>
<sequence>MRRPSTQTLLIPLLAASFAPAATARSLSVDVARAANAHVDARGVHLRLAPGAAGDALMVVVDELHSAPLGLDGRLAWSCTLQRGGDDGSACAGPVTLHSTRDEARADLHVRVTRAQVELALVQGERSAALDLPLGGDVAAVARLQRVPAAWLQAPLATVWKGGELRAGTFDAQARWRNDGGLEATYAADGVQFNTFDGSFAGDGLALRGTLASAASAASAQARRVTADLQASGGNLQAGTMRFAFPPTPVGVALDARVGNDGRWAVDRFAWHDPEALEFEARGEFEPAATVPLRALSVTAARLVFPAAKQRYAAGFLAAHGLGDLVLDGSVTGSVDVDADGLQRITLATEALDLRDPAHALVLDGLAGGIDWSARGAGEPTPLAWRKARIGGVAIGPARSRWQSRDGSLVLLGALRTKLFGGTLELGQTVLHPFADAGERVRTRFGLDGLGYDGADGTLAAAHVSADGELRLDVDAGEPRIRLDARLRGGEALVGAFYVKLPEQPVSVVADVAAGTDRWRLERLEWNDPDVLAFSASGEYVPLGTPSVQALRFDLREAHLAPALHRYAQSWLATRGYAEIAASGRIEGQLELDQGKPRRFAVAAHDVSVRDGGGRFAVDGLDGAIDWDLAEDRPATTFGWRSLELFRLPFGVARARLASRDGTITLAEPLALDVLGGQLRLERFTAQPRSPRGDRYAGSFALGGIEMASLSDVLGWPRFPGKLSGGIPEIEFVGERIEFRGGLDLYAFDGHLGLSGLALERPFGVAPSLSADAHFENLDLEQVTRAFSFGGMSGRLFGTIGGVRLVDWSPVAFDAWLRTDGGGRMSYKAVDDLTAIGGGGGLSSNLQTMALKIFDTFGYRRLGIRCILRDDVCAMGGIDPIPPAPAAGGVDSSTAGYTIVEGSGLPRITIVGHRRRVDWPTLVRRLVEATRGSGPVIE</sequence>
<accession>A0A839ETY8</accession>
<proteinExistence type="predicted"/>
<keyword evidence="3" id="KW-1185">Reference proteome</keyword>
<name>A0A839ETY8_9GAMM</name>
<evidence type="ECO:0000313" key="3">
    <source>
        <dbReference type="Proteomes" id="UP000550401"/>
    </source>
</evidence>
<protein>
    <recommendedName>
        <fullName evidence="4">Dicarboxylate transport</fullName>
    </recommendedName>
</protein>
<keyword evidence="1" id="KW-0732">Signal</keyword>